<dbReference type="Proteomes" id="UP000018888">
    <property type="component" value="Unassembled WGS sequence"/>
</dbReference>
<dbReference type="InterPro" id="IPR051681">
    <property type="entry name" value="Ser/Thr_Kinases-Pseudokinases"/>
</dbReference>
<keyword evidence="4" id="KW-1185">Reference proteome</keyword>
<dbReference type="PROSITE" id="PS50011">
    <property type="entry name" value="PROTEIN_KINASE_DOM"/>
    <property type="match status" value="1"/>
</dbReference>
<evidence type="ECO:0000313" key="4">
    <source>
        <dbReference type="Proteomes" id="UP000018888"/>
    </source>
</evidence>
<sequence length="542" mass="63432">MSTLRYELICATNNKTLTLTDIDIHDNIHKKFEFRKQKVLTDKILTDDEKTEAIRMLTKYYDREKILFNDGTKRICENCNKECLATLYCEYCVRNYLKENFSNWASGNKGVDNLIQKCQIESLIPNMVVEWIPYNNLENIKYLTKGGFSEIYTADRINGSYYEWDSKEQQLIRFGDEVVILKSLENVESANQSWFEEAKSHLTISNKWADIVQCCGMTQNPSNGNYMLVMYKMDMDLRKYLQQNHNQLTWKERINIAYEIIRSLSYIHDEKAIHRNLHSGNILYSQLNNSWRMSDLGFCGPADKSSKCIYGNLPYIAPEVIIGREYTFASDIYSIAMLMWEISSGKPPFINYEHENEIVMNIINGIRPKIVPGTPLEYKNLMIQCWNADPLKRPDVYVIEEKMAKINLYYQNMPDELLLQSEINNLGINKFSNIETNYTSSRLFTSKIHNFENLPEPRNATEGEQEAFHSKLYDFNIPNNINDFNGSNKQYSKKLSNDEKEIIQQKMKRQNIGDIDDNDKVYNNPNLHSKEQDELEIPDDGF</sequence>
<evidence type="ECO:0000313" key="3">
    <source>
        <dbReference type="EMBL" id="POG74068.1"/>
    </source>
</evidence>
<dbReference type="PANTHER" id="PTHR44329">
    <property type="entry name" value="SERINE/THREONINE-PROTEIN KINASE TNNI3K-RELATED"/>
    <property type="match status" value="1"/>
</dbReference>
<dbReference type="EMBL" id="AUPC02000075">
    <property type="protein sequence ID" value="POG74068.1"/>
    <property type="molecule type" value="Genomic_DNA"/>
</dbReference>
<dbReference type="SUPFAM" id="SSF56112">
    <property type="entry name" value="Protein kinase-like (PK-like)"/>
    <property type="match status" value="1"/>
</dbReference>
<reference evidence="3 4" key="2">
    <citation type="journal article" date="2018" name="New Phytol.">
        <title>High intraspecific genome diversity in the model arbuscular mycorrhizal symbiont Rhizophagus irregularis.</title>
        <authorList>
            <person name="Chen E.C.H."/>
            <person name="Morin E."/>
            <person name="Beaudet D."/>
            <person name="Noel J."/>
            <person name="Yildirir G."/>
            <person name="Ndikumana S."/>
            <person name="Charron P."/>
            <person name="St-Onge C."/>
            <person name="Giorgi J."/>
            <person name="Kruger M."/>
            <person name="Marton T."/>
            <person name="Ropars J."/>
            <person name="Grigoriev I.V."/>
            <person name="Hainaut M."/>
            <person name="Henrissat B."/>
            <person name="Roux C."/>
            <person name="Martin F."/>
            <person name="Corradi N."/>
        </authorList>
    </citation>
    <scope>NUCLEOTIDE SEQUENCE [LARGE SCALE GENOMIC DNA]</scope>
    <source>
        <strain evidence="3 4">DAOM 197198</strain>
    </source>
</reference>
<dbReference type="AlphaFoldDB" id="A0A2P4Q901"/>
<proteinExistence type="predicted"/>
<dbReference type="GO" id="GO:0004674">
    <property type="term" value="F:protein serine/threonine kinase activity"/>
    <property type="evidence" value="ECO:0007669"/>
    <property type="project" value="TreeGrafter"/>
</dbReference>
<dbReference type="GO" id="GO:0005524">
    <property type="term" value="F:ATP binding"/>
    <property type="evidence" value="ECO:0007669"/>
    <property type="project" value="InterPro"/>
</dbReference>
<dbReference type="InterPro" id="IPR000719">
    <property type="entry name" value="Prot_kinase_dom"/>
</dbReference>
<evidence type="ECO:0000259" key="2">
    <source>
        <dbReference type="PROSITE" id="PS50011"/>
    </source>
</evidence>
<dbReference type="InterPro" id="IPR001245">
    <property type="entry name" value="Ser-Thr/Tyr_kinase_cat_dom"/>
</dbReference>
<name>A0A2P4Q901_RHIID</name>
<comment type="caution">
    <text evidence="3">The sequence shown here is derived from an EMBL/GenBank/DDBJ whole genome shotgun (WGS) entry which is preliminary data.</text>
</comment>
<gene>
    <name evidence="3" type="ORF">GLOIN_2v1873851</name>
</gene>
<dbReference type="InterPro" id="IPR011009">
    <property type="entry name" value="Kinase-like_dom_sf"/>
</dbReference>
<organism evidence="3 4">
    <name type="scientific">Rhizophagus irregularis (strain DAOM 181602 / DAOM 197198 / MUCL 43194)</name>
    <name type="common">Arbuscular mycorrhizal fungus</name>
    <name type="synonym">Glomus intraradices</name>
    <dbReference type="NCBI Taxonomy" id="747089"/>
    <lineage>
        <taxon>Eukaryota</taxon>
        <taxon>Fungi</taxon>
        <taxon>Fungi incertae sedis</taxon>
        <taxon>Mucoromycota</taxon>
        <taxon>Glomeromycotina</taxon>
        <taxon>Glomeromycetes</taxon>
        <taxon>Glomerales</taxon>
        <taxon>Glomeraceae</taxon>
        <taxon>Rhizophagus</taxon>
    </lineage>
</organism>
<feature type="region of interest" description="Disordered" evidence="1">
    <location>
        <begin position="508"/>
        <end position="542"/>
    </location>
</feature>
<accession>A0A2P4Q901</accession>
<dbReference type="Pfam" id="PF07714">
    <property type="entry name" value="PK_Tyr_Ser-Thr"/>
    <property type="match status" value="1"/>
</dbReference>
<dbReference type="VEuPathDB" id="FungiDB:RhiirFUN_022911"/>
<evidence type="ECO:0000256" key="1">
    <source>
        <dbReference type="SAM" id="MobiDB-lite"/>
    </source>
</evidence>
<feature type="domain" description="Protein kinase" evidence="2">
    <location>
        <begin position="137"/>
        <end position="410"/>
    </location>
</feature>
<dbReference type="Gene3D" id="1.10.510.10">
    <property type="entry name" value="Transferase(Phosphotransferase) domain 1"/>
    <property type="match status" value="1"/>
</dbReference>
<protein>
    <submittedName>
        <fullName evidence="3">Kinase-like domain-containing protein</fullName>
    </submittedName>
</protein>
<feature type="compositionally biased region" description="Acidic residues" evidence="1">
    <location>
        <begin position="533"/>
        <end position="542"/>
    </location>
</feature>
<reference evidence="3 4" key="1">
    <citation type="journal article" date="2013" name="Proc. Natl. Acad. Sci. U.S.A.">
        <title>Genome of an arbuscular mycorrhizal fungus provides insight into the oldest plant symbiosis.</title>
        <authorList>
            <person name="Tisserant E."/>
            <person name="Malbreil M."/>
            <person name="Kuo A."/>
            <person name="Kohler A."/>
            <person name="Symeonidi A."/>
            <person name="Balestrini R."/>
            <person name="Charron P."/>
            <person name="Duensing N."/>
            <person name="Frei Dit Frey N."/>
            <person name="Gianinazzi-Pearson V."/>
            <person name="Gilbert L.B."/>
            <person name="Handa Y."/>
            <person name="Herr J.R."/>
            <person name="Hijri M."/>
            <person name="Koul R."/>
            <person name="Kawaguchi M."/>
            <person name="Krajinski F."/>
            <person name="Lammers P.J."/>
            <person name="Masclaux F.G."/>
            <person name="Murat C."/>
            <person name="Morin E."/>
            <person name="Ndikumana S."/>
            <person name="Pagni M."/>
            <person name="Petitpierre D."/>
            <person name="Requena N."/>
            <person name="Rosikiewicz P."/>
            <person name="Riley R."/>
            <person name="Saito K."/>
            <person name="San Clemente H."/>
            <person name="Shapiro H."/>
            <person name="van Tuinen D."/>
            <person name="Becard G."/>
            <person name="Bonfante P."/>
            <person name="Paszkowski U."/>
            <person name="Shachar-Hill Y.Y."/>
            <person name="Tuskan G.A."/>
            <person name="Young P.W."/>
            <person name="Sanders I.R."/>
            <person name="Henrissat B."/>
            <person name="Rensing S.A."/>
            <person name="Grigoriev I.V."/>
            <person name="Corradi N."/>
            <person name="Roux C."/>
            <person name="Martin F."/>
        </authorList>
    </citation>
    <scope>NUCLEOTIDE SEQUENCE [LARGE SCALE GENOMIC DNA]</scope>
    <source>
        <strain evidence="3 4">DAOM 197198</strain>
    </source>
</reference>